<dbReference type="Proteomes" id="UP000320421">
    <property type="component" value="Chromosome"/>
</dbReference>
<reference evidence="6 7" key="1">
    <citation type="submission" date="2019-02" db="EMBL/GenBank/DDBJ databases">
        <title>Deep-cultivation of Planctomycetes and their phenomic and genomic characterization uncovers novel biology.</title>
        <authorList>
            <person name="Wiegand S."/>
            <person name="Jogler M."/>
            <person name="Boedeker C."/>
            <person name="Pinto D."/>
            <person name="Vollmers J."/>
            <person name="Rivas-Marin E."/>
            <person name="Kohn T."/>
            <person name="Peeters S.H."/>
            <person name="Heuer A."/>
            <person name="Rast P."/>
            <person name="Oberbeckmann S."/>
            <person name="Bunk B."/>
            <person name="Jeske O."/>
            <person name="Meyerdierks A."/>
            <person name="Storesund J.E."/>
            <person name="Kallscheuer N."/>
            <person name="Luecker S."/>
            <person name="Lage O.M."/>
            <person name="Pohl T."/>
            <person name="Merkel B.J."/>
            <person name="Hornburger P."/>
            <person name="Mueller R.-W."/>
            <person name="Bruemmer F."/>
            <person name="Labrenz M."/>
            <person name="Spormann A.M."/>
            <person name="Op den Camp H."/>
            <person name="Overmann J."/>
            <person name="Amann R."/>
            <person name="Jetten M.S.M."/>
            <person name="Mascher T."/>
            <person name="Medema M.H."/>
            <person name="Devos D.P."/>
            <person name="Kaster A.-K."/>
            <person name="Ovreas L."/>
            <person name="Rohde M."/>
            <person name="Galperin M.Y."/>
            <person name="Jogler C."/>
        </authorList>
    </citation>
    <scope>NUCLEOTIDE SEQUENCE [LARGE SCALE GENOMIC DNA]</scope>
    <source>
        <strain evidence="6 7">HG66A1</strain>
    </source>
</reference>
<dbReference type="GO" id="GO:0016829">
    <property type="term" value="F:lyase activity"/>
    <property type="evidence" value="ECO:0007669"/>
    <property type="project" value="UniProtKB-KW"/>
</dbReference>
<protein>
    <submittedName>
        <fullName evidence="6">Imidazole glycerol phosphate synthase subunit HisF</fullName>
        <ecNumber evidence="6">4.1.3.-</ecNumber>
    </submittedName>
</protein>
<evidence type="ECO:0000256" key="2">
    <source>
        <dbReference type="ARBA" id="ARBA00022605"/>
    </source>
</evidence>
<keyword evidence="2 5" id="KW-0028">Amino-acid biosynthesis</keyword>
<dbReference type="RefSeq" id="WP_145180942.1">
    <property type="nucleotide sequence ID" value="NZ_CP036266.1"/>
</dbReference>
<sequence>MKIIPVLDILNQTVVRGVAGERDLYQPLQSNLTDSSDPLELARAIRAELRLSEFYVADLDAILHQRQNRELYQGLLAEGFTFLLDCGLRTTADCEDLQEYPGINIVAGLETLAGPEELAALVDQWGSERTVFSLDLKQGQPVVSAAAGNPFAELTNPLDVAELAREQGVSQMILLDLAQVGTGQGTGTEELCQTLHARYPELTLITGGGIRNAAELQAQAALGAEGVLVASALHDGRLGRDTVLSLS</sequence>
<dbReference type="Gene3D" id="3.20.20.70">
    <property type="entry name" value="Aldolase class I"/>
    <property type="match status" value="1"/>
</dbReference>
<dbReference type="InterPro" id="IPR006062">
    <property type="entry name" value="His_biosynth"/>
</dbReference>
<comment type="similarity">
    <text evidence="1 5">Belongs to the HisA/HisF family.</text>
</comment>
<keyword evidence="7" id="KW-1185">Reference proteome</keyword>
<dbReference type="InterPro" id="IPR013785">
    <property type="entry name" value="Aldolase_TIM"/>
</dbReference>
<gene>
    <name evidence="6" type="primary">hisF_2</name>
    <name evidence="6" type="ORF">HG66A1_07990</name>
</gene>
<evidence type="ECO:0000313" key="7">
    <source>
        <dbReference type="Proteomes" id="UP000320421"/>
    </source>
</evidence>
<accession>A0A517PI43</accession>
<evidence type="ECO:0000256" key="1">
    <source>
        <dbReference type="ARBA" id="ARBA00009667"/>
    </source>
</evidence>
<name>A0A517PI43_9PLAN</name>
<evidence type="ECO:0000256" key="5">
    <source>
        <dbReference type="RuleBase" id="RU003657"/>
    </source>
</evidence>
<evidence type="ECO:0000313" key="6">
    <source>
        <dbReference type="EMBL" id="QDT19035.1"/>
    </source>
</evidence>
<dbReference type="PANTHER" id="PTHR43090:SF2">
    <property type="entry name" value="1-(5-PHOSPHORIBOSYL)-5-[(5-PHOSPHORIBOSYLAMINO)METHYLIDENEAMINO] IMIDAZOLE-4-CARBOXAMIDE ISOMERASE"/>
    <property type="match status" value="1"/>
</dbReference>
<keyword evidence="6" id="KW-0456">Lyase</keyword>
<dbReference type="Pfam" id="PF00977">
    <property type="entry name" value="His_biosynth"/>
    <property type="match status" value="1"/>
</dbReference>
<dbReference type="InterPro" id="IPR011060">
    <property type="entry name" value="RibuloseP-bd_barrel"/>
</dbReference>
<dbReference type="GO" id="GO:0003949">
    <property type="term" value="F:1-(5-phosphoribosyl)-5-[(5-phosphoribosylamino)methylideneamino]imidazole-4-carboxamide isomerase activity"/>
    <property type="evidence" value="ECO:0007669"/>
    <property type="project" value="InterPro"/>
</dbReference>
<dbReference type="GO" id="GO:0000105">
    <property type="term" value="P:L-histidine biosynthetic process"/>
    <property type="evidence" value="ECO:0007669"/>
    <property type="project" value="UniProtKB-KW"/>
</dbReference>
<dbReference type="EMBL" id="CP036266">
    <property type="protein sequence ID" value="QDT19035.1"/>
    <property type="molecule type" value="Genomic_DNA"/>
</dbReference>
<evidence type="ECO:0000256" key="4">
    <source>
        <dbReference type="ARBA" id="ARBA00029440"/>
    </source>
</evidence>
<proteinExistence type="inferred from homology"/>
<dbReference type="OrthoDB" id="1796087at2"/>
<dbReference type="GO" id="GO:0000162">
    <property type="term" value="P:L-tryptophan biosynthetic process"/>
    <property type="evidence" value="ECO:0007669"/>
    <property type="project" value="TreeGrafter"/>
</dbReference>
<dbReference type="AlphaFoldDB" id="A0A517PI43"/>
<organism evidence="6 7">
    <name type="scientific">Gimesia chilikensis</name>
    <dbReference type="NCBI Taxonomy" id="2605989"/>
    <lineage>
        <taxon>Bacteria</taxon>
        <taxon>Pseudomonadati</taxon>
        <taxon>Planctomycetota</taxon>
        <taxon>Planctomycetia</taxon>
        <taxon>Planctomycetales</taxon>
        <taxon>Planctomycetaceae</taxon>
        <taxon>Gimesia</taxon>
    </lineage>
</organism>
<dbReference type="EC" id="4.1.3.-" evidence="6"/>
<dbReference type="InterPro" id="IPR044524">
    <property type="entry name" value="Isoase_HisA-like"/>
</dbReference>
<keyword evidence="3 5" id="KW-0368">Histidine biosynthesis</keyword>
<dbReference type="GO" id="GO:0005737">
    <property type="term" value="C:cytoplasm"/>
    <property type="evidence" value="ECO:0007669"/>
    <property type="project" value="TreeGrafter"/>
</dbReference>
<dbReference type="SUPFAM" id="SSF51366">
    <property type="entry name" value="Ribulose-phoshate binding barrel"/>
    <property type="match status" value="1"/>
</dbReference>
<evidence type="ECO:0000256" key="3">
    <source>
        <dbReference type="ARBA" id="ARBA00023102"/>
    </source>
</evidence>
<dbReference type="PANTHER" id="PTHR43090">
    <property type="entry name" value="1-(5-PHOSPHORIBOSYL)-5-[(5-PHOSPHORIBOSYLAMINO)METHYLIDENEAMINO] IMIDAZOLE-4-CARBOXAMIDE ISOMERASE"/>
    <property type="match status" value="1"/>
</dbReference>
<comment type="pathway">
    <text evidence="4">Amino-acid biosynthesis.</text>
</comment>